<dbReference type="Proteomes" id="UP000604825">
    <property type="component" value="Unassembled WGS sequence"/>
</dbReference>
<name>A0A811P5Z8_9POAL</name>
<keyword evidence="2" id="KW-1185">Reference proteome</keyword>
<evidence type="ECO:0000313" key="2">
    <source>
        <dbReference type="Proteomes" id="UP000604825"/>
    </source>
</evidence>
<evidence type="ECO:0000313" key="1">
    <source>
        <dbReference type="EMBL" id="CAD6236537.1"/>
    </source>
</evidence>
<gene>
    <name evidence="1" type="ORF">NCGR_LOCUS24396</name>
</gene>
<proteinExistence type="predicted"/>
<dbReference type="EMBL" id="CAJGYO010000006">
    <property type="protein sequence ID" value="CAD6236537.1"/>
    <property type="molecule type" value="Genomic_DNA"/>
</dbReference>
<accession>A0A811P5Z8</accession>
<reference evidence="1" key="1">
    <citation type="submission" date="2020-10" db="EMBL/GenBank/DDBJ databases">
        <authorList>
            <person name="Han B."/>
            <person name="Lu T."/>
            <person name="Zhao Q."/>
            <person name="Huang X."/>
            <person name="Zhao Y."/>
        </authorList>
    </citation>
    <scope>NUCLEOTIDE SEQUENCE</scope>
</reference>
<comment type="caution">
    <text evidence="1">The sequence shown here is derived from an EMBL/GenBank/DDBJ whole genome shotgun (WGS) entry which is preliminary data.</text>
</comment>
<sequence length="163" mass="18042">MRAARRAELQRGRPHHRPRVRHRRLTLARLATGAELLARPPEQSRSRGSRCAVARAAAGAQLLASCSSAESPSGSPFVMNTEEEINMTVNDFECYANGFEKARHCKSQAMVVGAHVPPPIVARSCGCRRGEEWACVDAEELKPLVDHRDPCTEDSDEREAIRE</sequence>
<protein>
    <submittedName>
        <fullName evidence="1">Uncharacterized protein</fullName>
    </submittedName>
</protein>
<dbReference type="AlphaFoldDB" id="A0A811P5Z8"/>
<organism evidence="1 2">
    <name type="scientific">Miscanthus lutarioriparius</name>
    <dbReference type="NCBI Taxonomy" id="422564"/>
    <lineage>
        <taxon>Eukaryota</taxon>
        <taxon>Viridiplantae</taxon>
        <taxon>Streptophyta</taxon>
        <taxon>Embryophyta</taxon>
        <taxon>Tracheophyta</taxon>
        <taxon>Spermatophyta</taxon>
        <taxon>Magnoliopsida</taxon>
        <taxon>Liliopsida</taxon>
        <taxon>Poales</taxon>
        <taxon>Poaceae</taxon>
        <taxon>PACMAD clade</taxon>
        <taxon>Panicoideae</taxon>
        <taxon>Andropogonodae</taxon>
        <taxon>Andropogoneae</taxon>
        <taxon>Saccharinae</taxon>
        <taxon>Miscanthus</taxon>
    </lineage>
</organism>